<evidence type="ECO:0000256" key="3">
    <source>
        <dbReference type="ARBA" id="ARBA00022597"/>
    </source>
</evidence>
<dbReference type="InterPro" id="IPR051541">
    <property type="entry name" value="PTS_SugarTrans_NitroReg"/>
</dbReference>
<evidence type="ECO:0000256" key="1">
    <source>
        <dbReference type="ARBA" id="ARBA00022448"/>
    </source>
</evidence>
<evidence type="ECO:0000313" key="8">
    <source>
        <dbReference type="Proteomes" id="UP000186385"/>
    </source>
</evidence>
<keyword evidence="3" id="KW-0762">Sugar transport</keyword>
<dbReference type="PROSITE" id="PS51094">
    <property type="entry name" value="PTS_EIIA_TYPE_2"/>
    <property type="match status" value="1"/>
</dbReference>
<dbReference type="Proteomes" id="UP000186385">
    <property type="component" value="Unassembled WGS sequence"/>
</dbReference>
<dbReference type="GO" id="GO:0016020">
    <property type="term" value="C:membrane"/>
    <property type="evidence" value="ECO:0007669"/>
    <property type="project" value="InterPro"/>
</dbReference>
<dbReference type="GO" id="GO:0008982">
    <property type="term" value="F:protein-N(PI)-phosphohistidine-sugar phosphotransferase activity"/>
    <property type="evidence" value="ECO:0007669"/>
    <property type="project" value="InterPro"/>
</dbReference>
<dbReference type="PANTHER" id="PTHR47738:SF2">
    <property type="entry name" value="PTS SYSTEM FRUCTOSE-LIKE EIIA COMPONENT"/>
    <property type="match status" value="1"/>
</dbReference>
<dbReference type="SUPFAM" id="SSF55804">
    <property type="entry name" value="Phoshotransferase/anion transport protein"/>
    <property type="match status" value="1"/>
</dbReference>
<keyword evidence="1" id="KW-0813">Transport</keyword>
<evidence type="ECO:0000259" key="6">
    <source>
        <dbReference type="PROSITE" id="PS51094"/>
    </source>
</evidence>
<dbReference type="STRING" id="1017273.SAMN05443094_10543"/>
<dbReference type="PANTHER" id="PTHR47738">
    <property type="entry name" value="PTS SYSTEM FRUCTOSE-LIKE EIIA COMPONENT-RELATED"/>
    <property type="match status" value="1"/>
</dbReference>
<dbReference type="InterPro" id="IPR002178">
    <property type="entry name" value="PTS_EIIA_type-2_dom"/>
</dbReference>
<organism evidence="7 8">
    <name type="scientific">Domibacillus enclensis</name>
    <dbReference type="NCBI Taxonomy" id="1017273"/>
    <lineage>
        <taxon>Bacteria</taxon>
        <taxon>Bacillati</taxon>
        <taxon>Bacillota</taxon>
        <taxon>Bacilli</taxon>
        <taxon>Bacillales</taxon>
        <taxon>Bacillaceae</taxon>
        <taxon>Domibacillus</taxon>
    </lineage>
</organism>
<dbReference type="AlphaFoldDB" id="A0A1N6XSD5"/>
<dbReference type="Gene3D" id="3.40.930.10">
    <property type="entry name" value="Mannitol-specific EII, Chain A"/>
    <property type="match status" value="1"/>
</dbReference>
<name>A0A1N6XSD5_9BACI</name>
<reference evidence="7 8" key="1">
    <citation type="submission" date="2017-01" db="EMBL/GenBank/DDBJ databases">
        <authorList>
            <person name="Mah S.A."/>
            <person name="Swanson W.J."/>
            <person name="Moy G.W."/>
            <person name="Vacquier V.D."/>
        </authorList>
    </citation>
    <scope>NUCLEOTIDE SEQUENCE [LARGE SCALE GENOMIC DNA]</scope>
    <source>
        <strain evidence="7 8">NIO-1016</strain>
    </source>
</reference>
<dbReference type="GO" id="GO:0009401">
    <property type="term" value="P:phosphoenolpyruvate-dependent sugar phosphotransferase system"/>
    <property type="evidence" value="ECO:0007669"/>
    <property type="project" value="UniProtKB-KW"/>
</dbReference>
<proteinExistence type="predicted"/>
<evidence type="ECO:0000313" key="7">
    <source>
        <dbReference type="EMBL" id="SIR05295.1"/>
    </source>
</evidence>
<protein>
    <submittedName>
        <fullName evidence="7">PTS system IIA component, Fru family</fullName>
    </submittedName>
</protein>
<sequence>MMEVKDIVDINTIKTNINVKSKEEAIHELAGVLLQNEYITNVEAFVEDIYAREAVGQTGIGNYIAIPHGNSHSVKKIGVAIGITKEEIPWETLDGKGVKGIILFAVGKENDGAQQHLKLLSLFARKLGNDEVVEKMLQSADAEDVKEALCN</sequence>
<dbReference type="PROSITE" id="PS00372">
    <property type="entry name" value="PTS_EIIA_TYPE_2_HIS"/>
    <property type="match status" value="1"/>
</dbReference>
<dbReference type="RefSeq" id="WP_231581254.1">
    <property type="nucleotide sequence ID" value="NZ_FTLX01000005.1"/>
</dbReference>
<dbReference type="EMBL" id="FTLX01000005">
    <property type="protein sequence ID" value="SIR05295.1"/>
    <property type="molecule type" value="Genomic_DNA"/>
</dbReference>
<evidence type="ECO:0000256" key="4">
    <source>
        <dbReference type="ARBA" id="ARBA00022679"/>
    </source>
</evidence>
<accession>A0A1N6XSD5</accession>
<dbReference type="CDD" id="cd00211">
    <property type="entry name" value="PTS_IIA_fru"/>
    <property type="match status" value="1"/>
</dbReference>
<keyword evidence="5" id="KW-0598">Phosphotransferase system</keyword>
<dbReference type="InterPro" id="IPR004715">
    <property type="entry name" value="PTS_IIA_fruc"/>
</dbReference>
<dbReference type="Pfam" id="PF00359">
    <property type="entry name" value="PTS_EIIA_2"/>
    <property type="match status" value="1"/>
</dbReference>
<evidence type="ECO:0000256" key="2">
    <source>
        <dbReference type="ARBA" id="ARBA00022553"/>
    </source>
</evidence>
<dbReference type="NCBIfam" id="TIGR00848">
    <property type="entry name" value="fruA"/>
    <property type="match status" value="1"/>
</dbReference>
<keyword evidence="4" id="KW-0808">Transferase</keyword>
<gene>
    <name evidence="7" type="ORF">SAMN05443094_10543</name>
</gene>
<feature type="domain" description="PTS EIIA type-2" evidence="6">
    <location>
        <begin position="6"/>
        <end position="151"/>
    </location>
</feature>
<keyword evidence="2" id="KW-0597">Phosphoprotein</keyword>
<evidence type="ECO:0000256" key="5">
    <source>
        <dbReference type="ARBA" id="ARBA00022683"/>
    </source>
</evidence>
<dbReference type="InterPro" id="IPR016152">
    <property type="entry name" value="PTrfase/Anion_transptr"/>
</dbReference>